<dbReference type="InterPro" id="IPR041466">
    <property type="entry name" value="Dynein_AAA5_ext"/>
</dbReference>
<evidence type="ECO:0000256" key="12">
    <source>
        <dbReference type="ARBA" id="ARBA00023273"/>
    </source>
</evidence>
<dbReference type="PANTHER" id="PTHR22878:SF66">
    <property type="entry name" value="DYNEIN AXONEMAL HEAVY CHAIN 7"/>
    <property type="match status" value="1"/>
</dbReference>
<dbReference type="InterPro" id="IPR035706">
    <property type="entry name" value="AAA_9"/>
</dbReference>
<dbReference type="InterPro" id="IPR041658">
    <property type="entry name" value="AAA_lid_11"/>
</dbReference>
<protein>
    <submittedName>
        <fullName evidence="15">Dynein heavy chain 7, axonemal</fullName>
    </submittedName>
</protein>
<evidence type="ECO:0000313" key="16">
    <source>
        <dbReference type="Proteomes" id="UP000762676"/>
    </source>
</evidence>
<dbReference type="InterPro" id="IPR026983">
    <property type="entry name" value="DHC"/>
</dbReference>
<keyword evidence="12" id="KW-0966">Cell projection</keyword>
<dbReference type="Gene3D" id="1.20.920.20">
    <property type="match status" value="1"/>
</dbReference>
<keyword evidence="6" id="KW-0067">ATP-binding</keyword>
<proteinExistence type="inferred from homology"/>
<dbReference type="GO" id="GO:0045505">
    <property type="term" value="F:dynein intermediate chain binding"/>
    <property type="evidence" value="ECO:0007669"/>
    <property type="project" value="InterPro"/>
</dbReference>
<dbReference type="GO" id="GO:0008569">
    <property type="term" value="F:minus-end-directed microtubule motor activity"/>
    <property type="evidence" value="ECO:0007669"/>
    <property type="project" value="InterPro"/>
</dbReference>
<dbReference type="FunFam" id="3.40.50.300:FF:000044">
    <property type="entry name" value="Dynein heavy chain 5, axonemal"/>
    <property type="match status" value="1"/>
</dbReference>
<dbReference type="InterPro" id="IPR041228">
    <property type="entry name" value="Dynein_C"/>
</dbReference>
<evidence type="ECO:0000256" key="10">
    <source>
        <dbReference type="ARBA" id="ARBA00023175"/>
    </source>
</evidence>
<dbReference type="Pfam" id="PF18198">
    <property type="entry name" value="AAA_lid_11"/>
    <property type="match status" value="1"/>
</dbReference>
<dbReference type="GO" id="GO:0005524">
    <property type="term" value="F:ATP binding"/>
    <property type="evidence" value="ECO:0007669"/>
    <property type="project" value="UniProtKB-KW"/>
</dbReference>
<dbReference type="InterPro" id="IPR041589">
    <property type="entry name" value="DNAH3_AAA_lid_1"/>
</dbReference>
<dbReference type="Pfam" id="PF17852">
    <property type="entry name" value="Dynein_AAA_lid"/>
    <property type="match status" value="1"/>
</dbReference>
<dbReference type="GO" id="GO:0051959">
    <property type="term" value="F:dynein light intermediate chain binding"/>
    <property type="evidence" value="ECO:0007669"/>
    <property type="project" value="InterPro"/>
</dbReference>
<dbReference type="PANTHER" id="PTHR22878">
    <property type="entry name" value="DYNEIN HEAVY CHAIN 6, AXONEMAL-LIKE-RELATED"/>
    <property type="match status" value="1"/>
</dbReference>
<keyword evidence="8 13" id="KW-0175">Coiled coil</keyword>
<accession>A0AAV4EED3</accession>
<dbReference type="Pfam" id="PF12780">
    <property type="entry name" value="AAA_8"/>
    <property type="match status" value="1"/>
</dbReference>
<dbReference type="FunFam" id="1.20.58.1120:FF:000005">
    <property type="entry name" value="Dynein, axonemal, heavy chain 12"/>
    <property type="match status" value="1"/>
</dbReference>
<keyword evidence="16" id="KW-1185">Reference proteome</keyword>
<dbReference type="Gene3D" id="1.20.58.1120">
    <property type="match status" value="1"/>
</dbReference>
<keyword evidence="7" id="KW-0243">Dynein</keyword>
<evidence type="ECO:0000256" key="4">
    <source>
        <dbReference type="ARBA" id="ARBA00022701"/>
    </source>
</evidence>
<evidence type="ECO:0000256" key="3">
    <source>
        <dbReference type="ARBA" id="ARBA00022490"/>
    </source>
</evidence>
<dbReference type="Pfam" id="PF12777">
    <property type="entry name" value="MT"/>
    <property type="match status" value="1"/>
</dbReference>
<dbReference type="FunFam" id="1.20.920.20:FF:000006">
    <property type="entry name" value="Dynein, axonemal, heavy chain 6"/>
    <property type="match status" value="1"/>
</dbReference>
<dbReference type="InterPro" id="IPR024743">
    <property type="entry name" value="Dynein_HC_stalk"/>
</dbReference>
<dbReference type="Gene3D" id="3.10.490.20">
    <property type="match status" value="1"/>
</dbReference>
<keyword evidence="3" id="KW-0963">Cytoplasm</keyword>
<dbReference type="FunFam" id="1.10.8.1220:FF:000001">
    <property type="entry name" value="Dynein axonemal heavy chain 5"/>
    <property type="match status" value="1"/>
</dbReference>
<dbReference type="InterPro" id="IPR043157">
    <property type="entry name" value="Dynein_AAA1S"/>
</dbReference>
<evidence type="ECO:0000256" key="5">
    <source>
        <dbReference type="ARBA" id="ARBA00022741"/>
    </source>
</evidence>
<evidence type="ECO:0000256" key="13">
    <source>
        <dbReference type="SAM" id="Coils"/>
    </source>
</evidence>
<dbReference type="InterPro" id="IPR018247">
    <property type="entry name" value="EF_Hand_1_Ca_BS"/>
</dbReference>
<dbReference type="InterPro" id="IPR024317">
    <property type="entry name" value="Dynein_heavy_chain_D4_dom"/>
</dbReference>
<evidence type="ECO:0000256" key="6">
    <source>
        <dbReference type="ARBA" id="ARBA00022840"/>
    </source>
</evidence>
<comment type="similarity">
    <text evidence="2">Belongs to the dynein heavy chain family.</text>
</comment>
<feature type="domain" description="EF-hand" evidence="14">
    <location>
        <begin position="981"/>
        <end position="1016"/>
    </location>
</feature>
<dbReference type="Gene3D" id="1.10.8.1220">
    <property type="match status" value="1"/>
</dbReference>
<evidence type="ECO:0000256" key="1">
    <source>
        <dbReference type="ARBA" id="ARBA00004430"/>
    </source>
</evidence>
<dbReference type="Gene3D" id="1.20.1270.280">
    <property type="match status" value="1"/>
</dbReference>
<evidence type="ECO:0000259" key="14">
    <source>
        <dbReference type="PROSITE" id="PS50222"/>
    </source>
</evidence>
<dbReference type="Proteomes" id="UP000762676">
    <property type="component" value="Unassembled WGS sequence"/>
</dbReference>
<dbReference type="FunFam" id="1.20.1270.280:FF:000037">
    <property type="entry name" value="Dynein, axonemal, heavy chain 7"/>
    <property type="match status" value="1"/>
</dbReference>
<organism evidence="15 16">
    <name type="scientific">Elysia marginata</name>
    <dbReference type="NCBI Taxonomy" id="1093978"/>
    <lineage>
        <taxon>Eukaryota</taxon>
        <taxon>Metazoa</taxon>
        <taxon>Spiralia</taxon>
        <taxon>Lophotrochozoa</taxon>
        <taxon>Mollusca</taxon>
        <taxon>Gastropoda</taxon>
        <taxon>Heterobranchia</taxon>
        <taxon>Euthyneura</taxon>
        <taxon>Panpulmonata</taxon>
        <taxon>Sacoglossa</taxon>
        <taxon>Placobranchoidea</taxon>
        <taxon>Plakobranchidae</taxon>
        <taxon>Elysia</taxon>
    </lineage>
</organism>
<dbReference type="Pfam" id="PF12775">
    <property type="entry name" value="AAA_7"/>
    <property type="match status" value="1"/>
</dbReference>
<dbReference type="Gene3D" id="1.10.8.720">
    <property type="entry name" value="Region D6 of dynein motor"/>
    <property type="match status" value="1"/>
</dbReference>
<dbReference type="FunFam" id="1.10.8.720:FF:000001">
    <property type="entry name" value="dynein heavy chain 7, axonemal"/>
    <property type="match status" value="1"/>
</dbReference>
<dbReference type="FunFam" id="1.10.8.710:FF:000004">
    <property type="entry name" value="Dynein axonemal heavy chain 6"/>
    <property type="match status" value="1"/>
</dbReference>
<comment type="subcellular location">
    <subcellularLocation>
        <location evidence="1">Cytoplasm</location>
        <location evidence="1">Cytoskeleton</location>
        <location evidence="1">Cilium axoneme</location>
    </subcellularLocation>
</comment>
<dbReference type="FunFam" id="3.40.50.300:FF:000223">
    <property type="entry name" value="Dynein heavy chain 3, axonemal"/>
    <property type="match status" value="1"/>
</dbReference>
<dbReference type="Gene3D" id="1.20.920.30">
    <property type="match status" value="1"/>
</dbReference>
<dbReference type="InterPro" id="IPR035699">
    <property type="entry name" value="AAA_6"/>
</dbReference>
<keyword evidence="5" id="KW-0547">Nucleotide-binding</keyword>
<gene>
    <name evidence="15" type="ORF">ElyMa_001793900</name>
</gene>
<keyword evidence="10" id="KW-0505">Motor protein</keyword>
<dbReference type="Gene3D" id="1.10.8.710">
    <property type="match status" value="1"/>
</dbReference>
<dbReference type="GO" id="GO:0005509">
    <property type="term" value="F:calcium ion binding"/>
    <property type="evidence" value="ECO:0007669"/>
    <property type="project" value="InterPro"/>
</dbReference>
<feature type="coiled-coil region" evidence="13">
    <location>
        <begin position="1558"/>
        <end position="1620"/>
    </location>
</feature>
<dbReference type="FunFam" id="3.10.490.20:FF:000001">
    <property type="entry name" value="dynein heavy chain 7, axonemal"/>
    <property type="match status" value="1"/>
</dbReference>
<dbReference type="GO" id="GO:0007018">
    <property type="term" value="P:microtubule-based movement"/>
    <property type="evidence" value="ECO:0007669"/>
    <property type="project" value="InterPro"/>
</dbReference>
<comment type="caution">
    <text evidence="15">The sequence shown here is derived from an EMBL/GenBank/DDBJ whole genome shotgun (WGS) entry which is preliminary data.</text>
</comment>
<keyword evidence="9" id="KW-0969">Cilium</keyword>
<dbReference type="Pfam" id="PF12774">
    <property type="entry name" value="AAA_6"/>
    <property type="match status" value="1"/>
</dbReference>
<dbReference type="InterPro" id="IPR002048">
    <property type="entry name" value="EF_hand_dom"/>
</dbReference>
<evidence type="ECO:0000313" key="15">
    <source>
        <dbReference type="EMBL" id="GFR59438.1"/>
    </source>
</evidence>
<keyword evidence="11" id="KW-0206">Cytoskeleton</keyword>
<dbReference type="Pfam" id="PF18199">
    <property type="entry name" value="Dynein_C"/>
    <property type="match status" value="1"/>
</dbReference>
<dbReference type="Pfam" id="PF17857">
    <property type="entry name" value="AAA_lid_1"/>
    <property type="match status" value="1"/>
</dbReference>
<evidence type="ECO:0000256" key="11">
    <source>
        <dbReference type="ARBA" id="ARBA00023212"/>
    </source>
</evidence>
<dbReference type="FunFam" id="1.20.1270.280:FF:000038">
    <property type="entry name" value="AT13908p"/>
    <property type="match status" value="1"/>
</dbReference>
<dbReference type="GO" id="GO:0030286">
    <property type="term" value="C:dynein complex"/>
    <property type="evidence" value="ECO:0007669"/>
    <property type="project" value="UniProtKB-KW"/>
</dbReference>
<reference evidence="15 16" key="1">
    <citation type="journal article" date="2021" name="Elife">
        <title>Chloroplast acquisition without the gene transfer in kleptoplastic sea slugs, Plakobranchus ocellatus.</title>
        <authorList>
            <person name="Maeda T."/>
            <person name="Takahashi S."/>
            <person name="Yoshida T."/>
            <person name="Shimamura S."/>
            <person name="Takaki Y."/>
            <person name="Nagai Y."/>
            <person name="Toyoda A."/>
            <person name="Suzuki Y."/>
            <person name="Arimoto A."/>
            <person name="Ishii H."/>
            <person name="Satoh N."/>
            <person name="Nishiyama T."/>
            <person name="Hasebe M."/>
            <person name="Maruyama T."/>
            <person name="Minagawa J."/>
            <person name="Obokata J."/>
            <person name="Shigenobu S."/>
        </authorList>
    </citation>
    <scope>NUCLEOTIDE SEQUENCE [LARGE SCALE GENOMIC DNA]</scope>
</reference>
<evidence type="ECO:0000256" key="2">
    <source>
        <dbReference type="ARBA" id="ARBA00008887"/>
    </source>
</evidence>
<dbReference type="Gene3D" id="3.40.50.300">
    <property type="entry name" value="P-loop containing nucleotide triphosphate hydrolases"/>
    <property type="match status" value="5"/>
</dbReference>
<dbReference type="PROSITE" id="PS00018">
    <property type="entry name" value="EF_HAND_1"/>
    <property type="match status" value="1"/>
</dbReference>
<name>A0AAV4EED3_9GAST</name>
<dbReference type="InterPro" id="IPR027417">
    <property type="entry name" value="P-loop_NTPase"/>
</dbReference>
<dbReference type="GO" id="GO:0005874">
    <property type="term" value="C:microtubule"/>
    <property type="evidence" value="ECO:0007669"/>
    <property type="project" value="UniProtKB-KW"/>
</dbReference>
<keyword evidence="4" id="KW-0493">Microtubule</keyword>
<dbReference type="InterPro" id="IPR004273">
    <property type="entry name" value="Dynein_heavy_D6_P-loop"/>
</dbReference>
<dbReference type="InterPro" id="IPR043160">
    <property type="entry name" value="Dynein_C_barrel"/>
</dbReference>
<evidence type="ECO:0000256" key="9">
    <source>
        <dbReference type="ARBA" id="ARBA00023069"/>
    </source>
</evidence>
<dbReference type="InterPro" id="IPR042219">
    <property type="entry name" value="AAA_lid_11_sf"/>
</dbReference>
<dbReference type="Gene3D" id="6.10.140.1060">
    <property type="match status" value="1"/>
</dbReference>
<dbReference type="FunFam" id="3.40.50.300:FF:002141">
    <property type="entry name" value="Dynein heavy chain"/>
    <property type="match status" value="1"/>
</dbReference>
<dbReference type="FunFam" id="3.40.50.300:FF:000362">
    <property type="entry name" value="Dynein, axonemal, heavy chain 6"/>
    <property type="match status" value="1"/>
</dbReference>
<dbReference type="Pfam" id="PF12781">
    <property type="entry name" value="AAA_9"/>
    <property type="match status" value="1"/>
</dbReference>
<dbReference type="EMBL" id="BMAT01003640">
    <property type="protein sequence ID" value="GFR59438.1"/>
    <property type="molecule type" value="Genomic_DNA"/>
</dbReference>
<evidence type="ECO:0000256" key="7">
    <source>
        <dbReference type="ARBA" id="ARBA00023017"/>
    </source>
</evidence>
<dbReference type="FunFam" id="1.20.920.30:FF:000002">
    <property type="entry name" value="Dynein axonemal heavy chain 3"/>
    <property type="match status" value="1"/>
</dbReference>
<dbReference type="PROSITE" id="PS50222">
    <property type="entry name" value="EF_HAND_2"/>
    <property type="match status" value="1"/>
</dbReference>
<evidence type="ECO:0000256" key="8">
    <source>
        <dbReference type="ARBA" id="ARBA00023054"/>
    </source>
</evidence>
<dbReference type="Pfam" id="PF03028">
    <property type="entry name" value="Dynein_heavy"/>
    <property type="match status" value="1"/>
</dbReference>
<dbReference type="SUPFAM" id="SSF52540">
    <property type="entry name" value="P-loop containing nucleoside triphosphate hydrolases"/>
    <property type="match status" value="3"/>
</dbReference>
<sequence length="2765" mass="314191">MKSTEGEVVLLKDVISTSKARGQVEKWLLELETDMIGSLRKVIGEALEGYNSTPRNEWVRGWPGQAVLAVSQKYWTTFIHEAMRAGGTKLYDYLQLNNSQIDEVVALVRGDLSKQNRVTLQALIVLDVHARDVLAQLVDDNVTSELDFKWLSQLRYYWEDGHMLTRMINSMLPYGYEYLGNSGRLVITPLTDRCYRTLFGALHLHLGGAPEGPAGTGKTETTKDLAKAVAKQCVVFNCSDGLDYIALGKFFKGLASCGAWSCFDEFNRIDLEVLSVVAQQILTIQRGILSHSDTLMFEGTELKLDPTCSVFITMNPGYAGRSELPDNLKALFRTVAMMVPDYALIAEISLYSCGFVNARPLSVKIVAVYRLCSEQLSSQHHYDYGMRAVKSVLTAAANLKLKYPEEDENILMLRSIIDVNLPKFLNHDLPLFHGITSDLFPGVTLPEPDYVDLNCAIKEICERENLQCTDFFLEKIQQGLMDENKVQITVINPKAITMGQLYGQFDPVSHEWSDGVLAVSYRAFATSTSDDRKWLLFDGPVDAIWIENMNTVLDDNKKLCLMSGEIIQLAPTTNLIFEPMDLEVASPATSIFLFALTWSLGGSSDDNGRLRFDKLVRELSSGGMTEETRKEIGLVDLIEPPLKPYVNPFPPKGKIYDYKFVKEGSGKWVPWAEDIKDTPPISKEASFNEIIVPTVDTVRYTVLMDMLIQHSKPCLFVGPTGTGKSCYITDFLLNKLNKEVYKPNIVNFSAQTSANQTQNIIMSKLDRRRKGVFGPPLGKKAIVFVDDLNMPMQETFGAQPPIELLRQWLDHWNWYDLKDTTGIKLIDIQFVGAMGPPGGGRNAVTPRFLRHLNTVSINEFDDETMITIFRSIMDWHISARGFSNEFKPCVEQLVLGTLEIYKQALQNLLPTPTKSHYLFNLRDFSRVIQGVLLSTPETMEEPTSLKKLWVHEVFRVYYDRLVDDSDRDWLFKMTREIVKDKMREDFDQMFIHLDSDSDGKVTEDDLRSLMYCDFSEPKSDSRNYMEVRDLESLRHITEGFLEEFNNMSRKPMNLVLFRFAIEHVSRIARILKQPRSHALLVGVGGSGRQSLTRLATHMADYDLFQVEISKSYTSTEWREDLKRILRKSTETENHAVFLFSDTQIKQESFLEDINNLLNAGEVPNLYPTDEKAEICEKMRTVDRQRDKSKQTDGSMVALFNLFVSRVRDQLHIVLAMSPIGDAFRNRLRKFPSLVNCCTIDWFQSWPEDALQAVASRFLEEIEMGEEERAGCIRMCKHFHTSTRDVSERFLLELERHNYVTPTSYLELINTFKTLLDKKREEVMKQKKRYEVGLEKLDSAASQVSVMQKELRDLQPQLVVASKEVSEIMVVIEKESIEVAKVEKVVKADEAVANEQARAAQAIKDECDSDLAEAIPALNAALSALDTLTQQDITIVKSMKSPPYGVRLVMESICVLRGIKPDRVPDPSGSGKKIEDFWGPSKKLLGDMKFLENLHTYDKDNIPVAYMKTIRAKYIPNPDFDPEKIKVASTACEGLCKWVRAMDTYDKVAKVVAPKKESLKKAEGELAVAMASLEKKRASLREVQEKLNKLQDTLEANKAKKAELENEVDLCTKKLARAEQLIGGLGGERDRWSQAARDLGKKYINLTGDVLVSSGIVAYLGAFTSAFRQETAQEWLKTVQEKGLPCSPDFSLINTLGEQVKIREWNIAGLPTDSFSVENGIIISNARRWPLMIDPQGQANKWVKNMEKANNLHVIKLSDADFVRTLENCIQFGTPVLLENIQEELDPILESLLLKQTFKQGGSLCIKLGDSTIEYSHDFKFYVTTKLRNPHYLPETSVKVTLLNFMITPEGLEDQLLGIVVARERPELEEEKNQLILQSAANKKQLKEIEDKILEVLSSSEGNILEDETAIKVLSSSKKLANEISEKQAIAEETEVKIDTARMGYKPIAIHSTILFFSIADLANIEPMYQYSLTWFINLFILSIENAERSEDLEKRLEHLHNHFTYSLYCNVCRSLFEKDKLLFSFLLCVNILKHNKEVNEDEWRFLLTGGIGLDNPHPNPTTWLPVKSWDELCRLDEMQNFKDIRKKLMTQKDQWKVLYDSLDPQNEPLPGEFNEKLRSFQKLLVLRCFRPDKMIPAVQNFVTAKIGKKFIEPPPFDLPKAFGDSNCCAPLLFVLSPGADPMAALLKFADDQGFGGGKFDSLSLGQGQGPIALRMIEKGVKEGTWVMLQNCHLASSWMSTLEKICEEFNPEATHPDFRLWLTSYPSDTFPVSILQNGVKMTNEPPSGLRFNIIKSYMSDPISDPEFFNGCKQAPKFKKMLYGLCFFHANVQERRKFGPLGWNIPYEYNETDLRISVQQLQMFLNEYEDVQFDALRYLTGECNYGGRVTDDWDRRTLLTILNQFYCPAIVDDDKYLFDDSGYYYSPPDGDYESYIEYTRNLPLNPSPEIFGMHANADITKDQKATQLLFDNILLTQAKASSGGGKSTDDIVSEVATDILSKLPPNYDTDAALRKYPTSYSQSMNTVLVQEMNRFNRLLSTVRASLINIKKAIKGLVVMSADLEEVSLSILKGKIPGMWMKKSYPSLKPLGSYVNDFIARLKFLTEWYDNGPPPVFWISGFFFTQAFLTGAQQNYARKFTIPIDLLGYDYEVLEDKEYEDPPEDGVYVQGLFVDGARWDRTTNKLGESTPKQLFDTMPVMWLKPCKKADIKESNAYKCPVYKTSERRGVLSTTGHSTNFVIGMLIPSDKKQEHWVRRGVALLCQLDD</sequence>
<dbReference type="GO" id="GO:0005930">
    <property type="term" value="C:axoneme"/>
    <property type="evidence" value="ECO:0007669"/>
    <property type="project" value="UniProtKB-SubCell"/>
</dbReference>